<dbReference type="Pfam" id="PF06789">
    <property type="entry name" value="MINAR1_C"/>
    <property type="match status" value="1"/>
</dbReference>
<dbReference type="AlphaFoldDB" id="A0A1S3JJQ2"/>
<dbReference type="RefSeq" id="XP_013410603.1">
    <property type="nucleotide sequence ID" value="XM_013555149.1"/>
</dbReference>
<organism evidence="4 5">
    <name type="scientific">Lingula anatina</name>
    <name type="common">Brachiopod</name>
    <name type="synonym">Lingula unguis</name>
    <dbReference type="NCBI Taxonomy" id="7574"/>
    <lineage>
        <taxon>Eukaryota</taxon>
        <taxon>Metazoa</taxon>
        <taxon>Spiralia</taxon>
        <taxon>Lophotrochozoa</taxon>
        <taxon>Brachiopoda</taxon>
        <taxon>Linguliformea</taxon>
        <taxon>Lingulata</taxon>
        <taxon>Lingulida</taxon>
        <taxon>Linguloidea</taxon>
        <taxon>Lingulidae</taxon>
        <taxon>Lingula</taxon>
    </lineage>
</organism>
<proteinExistence type="predicted"/>
<name>A0A1S3JJQ2_LINAN</name>
<dbReference type="InParanoid" id="A0A1S3JJQ2"/>
<keyword evidence="4" id="KW-1185">Reference proteome</keyword>
<evidence type="ECO:0000313" key="4">
    <source>
        <dbReference type="Proteomes" id="UP000085678"/>
    </source>
</evidence>
<feature type="domain" description="Major intrinsically disordered Notch2-binding receptor 1-like C-terminal" evidence="3">
    <location>
        <begin position="271"/>
        <end position="328"/>
    </location>
</feature>
<feature type="transmembrane region" description="Helical" evidence="2">
    <location>
        <begin position="313"/>
        <end position="337"/>
    </location>
</feature>
<reference evidence="5" key="1">
    <citation type="submission" date="2025-08" db="UniProtKB">
        <authorList>
            <consortium name="RefSeq"/>
        </authorList>
    </citation>
    <scope>IDENTIFICATION</scope>
    <source>
        <tissue evidence="5">Gonads</tissue>
    </source>
</reference>
<feature type="region of interest" description="Disordered" evidence="1">
    <location>
        <begin position="1"/>
        <end position="37"/>
    </location>
</feature>
<keyword evidence="2" id="KW-1133">Transmembrane helix</keyword>
<gene>
    <name evidence="5" type="primary">LOC106173860</name>
</gene>
<dbReference type="GeneID" id="106173860"/>
<dbReference type="InterPro" id="IPR009626">
    <property type="entry name" value="MINAR1-like_C"/>
</dbReference>
<feature type="compositionally biased region" description="Basic and acidic residues" evidence="1">
    <location>
        <begin position="124"/>
        <end position="138"/>
    </location>
</feature>
<keyword evidence="2" id="KW-0472">Membrane</keyword>
<protein>
    <submittedName>
        <fullName evidence="5">UPF0258 protein KIAA1024 isoform X1</fullName>
    </submittedName>
</protein>
<dbReference type="Proteomes" id="UP000085678">
    <property type="component" value="Unplaced"/>
</dbReference>
<dbReference type="KEGG" id="lak:106173860"/>
<evidence type="ECO:0000256" key="2">
    <source>
        <dbReference type="SAM" id="Phobius"/>
    </source>
</evidence>
<sequence length="342" mass="37762">MRGRKAYKPSKAEKAQSFPVNDKPGISKTASFNGGGALARDGFVRVNPAFVEDEEDEAKRPDQSDITVQMSLQDDFSETEQDEEIKTQTVLANGDANAVGLGVKPADGPIVIASNDHNFTSEKGPNKKEKTEETDRTFSDSNWSLENVIVNKSPSHGIYRKRDSSVSEYLRSSSYLSGESQNSLDRKSVSFTRGTLDNEHGVNNQSQLNMQVKMQIDLKDIYGKRISCSEGVKVNPIFVDDDELEKLEGYMVNHSNGINGKRGSWSPEIQRDADESVSNGAVQMTLDDLSNPIFDGYDALIKKEMAKERKKKICRITTLIVAFIVLVAVGVGLGVYFGSPYR</sequence>
<accession>A0A1S3JJQ2</accession>
<feature type="region of interest" description="Disordered" evidence="1">
    <location>
        <begin position="114"/>
        <end position="138"/>
    </location>
</feature>
<evidence type="ECO:0000313" key="5">
    <source>
        <dbReference type="RefSeq" id="XP_013410603.1"/>
    </source>
</evidence>
<evidence type="ECO:0000259" key="3">
    <source>
        <dbReference type="Pfam" id="PF06789"/>
    </source>
</evidence>
<evidence type="ECO:0000256" key="1">
    <source>
        <dbReference type="SAM" id="MobiDB-lite"/>
    </source>
</evidence>
<keyword evidence="2" id="KW-0812">Transmembrane</keyword>